<feature type="compositionally biased region" description="Basic and acidic residues" evidence="1">
    <location>
        <begin position="63"/>
        <end position="77"/>
    </location>
</feature>
<gene>
    <name evidence="3" type="ORF">BJEO58_00099</name>
</gene>
<evidence type="ECO:0000313" key="3">
    <source>
        <dbReference type="EMBL" id="SMY10529.1"/>
    </source>
</evidence>
<evidence type="ECO:0000256" key="2">
    <source>
        <dbReference type="SAM" id="Phobius"/>
    </source>
</evidence>
<dbReference type="Pfam" id="PF14012">
    <property type="entry name" value="DUF4229"/>
    <property type="match status" value="1"/>
</dbReference>
<feature type="compositionally biased region" description="Acidic residues" evidence="1">
    <location>
        <begin position="78"/>
        <end position="88"/>
    </location>
</feature>
<feature type="transmembrane region" description="Helical" evidence="2">
    <location>
        <begin position="5"/>
        <end position="26"/>
    </location>
</feature>
<sequence length="88" mass="9919">MRSFLLYNLARLAMLVGCVLVIWTIWGRTLVGTIAGILISALLSFVVLAPLRSRSAEELIDGMQRRRQDRAQKKGRDESDEDRSIDDA</sequence>
<reference evidence="4" key="1">
    <citation type="submission" date="2017-03" db="EMBL/GenBank/DDBJ databases">
        <authorList>
            <person name="Monnet C."/>
        </authorList>
    </citation>
    <scope>NUCLEOTIDE SEQUENCE [LARGE SCALE GENOMIC DNA]</scope>
    <source>
        <strain evidence="4">SJ5-8</strain>
    </source>
</reference>
<dbReference type="EMBL" id="FXZM01000001">
    <property type="protein sequence ID" value="SMY10529.1"/>
    <property type="molecule type" value="Genomic_DNA"/>
</dbReference>
<feature type="region of interest" description="Disordered" evidence="1">
    <location>
        <begin position="60"/>
        <end position="88"/>
    </location>
</feature>
<dbReference type="RefSeq" id="WP_101586785.1">
    <property type="nucleotide sequence ID" value="NZ_FXZM01000001.1"/>
</dbReference>
<dbReference type="Proteomes" id="UP000234462">
    <property type="component" value="Unassembled WGS sequence"/>
</dbReference>
<proteinExistence type="predicted"/>
<keyword evidence="2" id="KW-0812">Transmembrane</keyword>
<accession>A0A2H1L115</accession>
<keyword evidence="2" id="KW-0472">Membrane</keyword>
<protein>
    <recommendedName>
        <fullName evidence="5">DUF4229 domain-containing protein</fullName>
    </recommendedName>
</protein>
<organism evidence="3 4">
    <name type="scientific">Brevibacterium jeotgali</name>
    <dbReference type="NCBI Taxonomy" id="1262550"/>
    <lineage>
        <taxon>Bacteria</taxon>
        <taxon>Bacillati</taxon>
        <taxon>Actinomycetota</taxon>
        <taxon>Actinomycetes</taxon>
        <taxon>Micrococcales</taxon>
        <taxon>Brevibacteriaceae</taxon>
        <taxon>Brevibacterium</taxon>
    </lineage>
</organism>
<evidence type="ECO:0000256" key="1">
    <source>
        <dbReference type="SAM" id="MobiDB-lite"/>
    </source>
</evidence>
<evidence type="ECO:0008006" key="5">
    <source>
        <dbReference type="Google" id="ProtNLM"/>
    </source>
</evidence>
<dbReference type="InterPro" id="IPR025323">
    <property type="entry name" value="DUF4229"/>
</dbReference>
<dbReference type="OrthoDB" id="3541782at2"/>
<name>A0A2H1L115_9MICO</name>
<keyword evidence="2" id="KW-1133">Transmembrane helix</keyword>
<keyword evidence="4" id="KW-1185">Reference proteome</keyword>
<dbReference type="AlphaFoldDB" id="A0A2H1L115"/>
<evidence type="ECO:0000313" key="4">
    <source>
        <dbReference type="Proteomes" id="UP000234462"/>
    </source>
</evidence>
<feature type="transmembrane region" description="Helical" evidence="2">
    <location>
        <begin position="32"/>
        <end position="51"/>
    </location>
</feature>